<evidence type="ECO:0000259" key="5">
    <source>
        <dbReference type="PROSITE" id="PS51206"/>
    </source>
</evidence>
<dbReference type="EMBL" id="JADGJQ010000227">
    <property type="protein sequence ID" value="KAJ3165298.1"/>
    <property type="molecule type" value="Genomic_DNA"/>
</dbReference>
<dbReference type="InterPro" id="IPR051620">
    <property type="entry name" value="ORF904-like_C"/>
</dbReference>
<dbReference type="AlphaFoldDB" id="A0AAD5XN28"/>
<evidence type="ECO:0000256" key="1">
    <source>
        <dbReference type="ARBA" id="ARBA00022741"/>
    </source>
</evidence>
<evidence type="ECO:0000256" key="4">
    <source>
        <dbReference type="SAM" id="MobiDB-lite"/>
    </source>
</evidence>
<dbReference type="PROSITE" id="PS51206">
    <property type="entry name" value="SF3_HELICASE_1"/>
    <property type="match status" value="1"/>
</dbReference>
<gene>
    <name evidence="6" type="ORF">HDU87_003165</name>
</gene>
<sequence>MSSITLPSKTLPDFDDICGPDDFSNPVTDGNNNEVAKNNADTAENSAVSAGNNGKRKNTETELEQRKKHKQDDGDEDENAQAPEHQLIAELIKEPSNFTLTPEAEEVLDAVKTDLANGKGKADIHELILSFFKEYSTLSDQFLSEKDANRRLTAFQNMVLDLTDIINAKYLYEVSPNTFITRQLTYDLDITASAEDVVMKLLERIFPEEALRIYIIRIIALALIGYQTELIHFFVGLGASGKSTLGALLEAAFGEFHTAFNASVFEKSIDTLKPTPEAIKLRGARVATWNEAETNKDGKAKFINIATTKKMAGGTLLVARDLHKSTIAFMAFAALFGFMNILPAVMESDTGFWRRARVCKCISKFSNDITEEKDGVYFAEHDIKDKINNKRGFYGSGLIGIAIKSLAQMPMKNGNLDFLAIPYPESSRIETAKWREQENGYLHFLKNHCEVRPEAESGIAKEDLLAAFRKHSPAYKGVCDATVYANLMALVDQPACYKYYPSYAEELLGSTGVCEIALPDEFKNIKFIRAGYVTKAERQPGGAQTKARFIKLYLRKN</sequence>
<name>A0AAD5XN28_9FUNG</name>
<accession>A0AAD5XN28</accession>
<evidence type="ECO:0000256" key="3">
    <source>
        <dbReference type="ARBA" id="ARBA00022840"/>
    </source>
</evidence>
<dbReference type="PANTHER" id="PTHR35372">
    <property type="entry name" value="ATP BINDING PROTEIN-RELATED"/>
    <property type="match status" value="1"/>
</dbReference>
<protein>
    <recommendedName>
        <fullName evidence="5">SF3 helicase domain-containing protein</fullName>
    </recommendedName>
</protein>
<evidence type="ECO:0000256" key="2">
    <source>
        <dbReference type="ARBA" id="ARBA00022801"/>
    </source>
</evidence>
<dbReference type="InterPro" id="IPR027417">
    <property type="entry name" value="P-loop_NTPase"/>
</dbReference>
<keyword evidence="7" id="KW-1185">Reference proteome</keyword>
<dbReference type="Pfam" id="PF08706">
    <property type="entry name" value="D5_N"/>
    <property type="match status" value="1"/>
</dbReference>
<dbReference type="PANTHER" id="PTHR35372:SF2">
    <property type="entry name" value="SF3 HELICASE DOMAIN-CONTAINING PROTEIN"/>
    <property type="match status" value="1"/>
</dbReference>
<organism evidence="6 7">
    <name type="scientific">Geranomyces variabilis</name>
    <dbReference type="NCBI Taxonomy" id="109894"/>
    <lineage>
        <taxon>Eukaryota</taxon>
        <taxon>Fungi</taxon>
        <taxon>Fungi incertae sedis</taxon>
        <taxon>Chytridiomycota</taxon>
        <taxon>Chytridiomycota incertae sedis</taxon>
        <taxon>Chytridiomycetes</taxon>
        <taxon>Spizellomycetales</taxon>
        <taxon>Powellomycetaceae</taxon>
        <taxon>Geranomyces</taxon>
    </lineage>
</organism>
<proteinExistence type="predicted"/>
<keyword evidence="1" id="KW-0547">Nucleotide-binding</keyword>
<reference evidence="6" key="1">
    <citation type="submission" date="2020-05" db="EMBL/GenBank/DDBJ databases">
        <title>Phylogenomic resolution of chytrid fungi.</title>
        <authorList>
            <person name="Stajich J.E."/>
            <person name="Amses K."/>
            <person name="Simmons R."/>
            <person name="Seto K."/>
            <person name="Myers J."/>
            <person name="Bonds A."/>
            <person name="Quandt C.A."/>
            <person name="Barry K."/>
            <person name="Liu P."/>
            <person name="Grigoriev I."/>
            <person name="Longcore J.E."/>
            <person name="James T.Y."/>
        </authorList>
    </citation>
    <scope>NUCLEOTIDE SEQUENCE</scope>
    <source>
        <strain evidence="6">JEL0379</strain>
    </source>
</reference>
<feature type="domain" description="SF3 helicase" evidence="5">
    <location>
        <begin position="210"/>
        <end position="378"/>
    </location>
</feature>
<keyword evidence="3" id="KW-0067">ATP-binding</keyword>
<dbReference type="Gene3D" id="3.40.50.300">
    <property type="entry name" value="P-loop containing nucleotide triphosphate hydrolases"/>
    <property type="match status" value="1"/>
</dbReference>
<dbReference type="InterPro" id="IPR014818">
    <property type="entry name" value="Phage/plasmid_primase_P4_C"/>
</dbReference>
<keyword evidence="2" id="KW-0378">Hydrolase</keyword>
<comment type="caution">
    <text evidence="6">The sequence shown here is derived from an EMBL/GenBank/DDBJ whole genome shotgun (WGS) entry which is preliminary data.</text>
</comment>
<evidence type="ECO:0000313" key="7">
    <source>
        <dbReference type="Proteomes" id="UP001212152"/>
    </source>
</evidence>
<feature type="compositionally biased region" description="Polar residues" evidence="4">
    <location>
        <begin position="25"/>
        <end position="52"/>
    </location>
</feature>
<feature type="region of interest" description="Disordered" evidence="4">
    <location>
        <begin position="1"/>
        <end position="81"/>
    </location>
</feature>
<dbReference type="GO" id="GO:0016787">
    <property type="term" value="F:hydrolase activity"/>
    <property type="evidence" value="ECO:0007669"/>
    <property type="project" value="UniProtKB-KW"/>
</dbReference>
<evidence type="ECO:0000313" key="6">
    <source>
        <dbReference type="EMBL" id="KAJ3165298.1"/>
    </source>
</evidence>
<dbReference type="GO" id="GO:0005524">
    <property type="term" value="F:ATP binding"/>
    <property type="evidence" value="ECO:0007669"/>
    <property type="project" value="UniProtKB-KW"/>
</dbReference>
<dbReference type="Proteomes" id="UP001212152">
    <property type="component" value="Unassembled WGS sequence"/>
</dbReference>
<dbReference type="InterPro" id="IPR014015">
    <property type="entry name" value="Helicase_SF3_DNA-vir"/>
</dbReference>